<evidence type="ECO:0000256" key="1">
    <source>
        <dbReference type="SAM" id="Phobius"/>
    </source>
</evidence>
<organism evidence="2 3">
    <name type="scientific">Steinernema carpocapsae</name>
    <name type="common">Entomopathogenic nematode</name>
    <dbReference type="NCBI Taxonomy" id="34508"/>
    <lineage>
        <taxon>Eukaryota</taxon>
        <taxon>Metazoa</taxon>
        <taxon>Ecdysozoa</taxon>
        <taxon>Nematoda</taxon>
        <taxon>Chromadorea</taxon>
        <taxon>Rhabditida</taxon>
        <taxon>Tylenchina</taxon>
        <taxon>Panagrolaimomorpha</taxon>
        <taxon>Strongyloidoidea</taxon>
        <taxon>Steinernematidae</taxon>
        <taxon>Steinernema</taxon>
    </lineage>
</organism>
<proteinExistence type="predicted"/>
<evidence type="ECO:0000313" key="3">
    <source>
        <dbReference type="Proteomes" id="UP000298663"/>
    </source>
</evidence>
<gene>
    <name evidence="2" type="ORF">L596_009247</name>
</gene>
<protein>
    <submittedName>
        <fullName evidence="2">Uncharacterized protein</fullName>
    </submittedName>
</protein>
<dbReference type="AlphaFoldDB" id="A0A4U5PG03"/>
<reference evidence="2 3" key="2">
    <citation type="journal article" date="2019" name="G3 (Bethesda)">
        <title>Hybrid Assembly of the Genome of the Entomopathogenic Nematode Steinernema carpocapsae Identifies the X-Chromosome.</title>
        <authorList>
            <person name="Serra L."/>
            <person name="Macchietto M."/>
            <person name="Macias-Munoz A."/>
            <person name="McGill C.J."/>
            <person name="Rodriguez I.M."/>
            <person name="Rodriguez B."/>
            <person name="Murad R."/>
            <person name="Mortazavi A."/>
        </authorList>
    </citation>
    <scope>NUCLEOTIDE SEQUENCE [LARGE SCALE GENOMIC DNA]</scope>
    <source>
        <strain evidence="2 3">ALL</strain>
    </source>
</reference>
<sequence>MTSDDPPINRCRELTTKQKFAVVVSFCLVFVGVVVLFVWNVNYYQAKTDKSSQNDTGTYLDGAFQSDLDLLTAFNAILQRNAYNGYKKPMWEELNETVTTHRKRQIELIGNEDPDHQFQLALSRYNSAKRNSSANLEIEKERVQEALILSRNSWRISLWSTSRGQGRITLQDWRLFLHRSTKPQMSRLGGFLKRTSGRTTLQASPPLASFLIPIQQNSWKCTTGRFRLLSRGTHAQTERQNMAFYS</sequence>
<accession>A0A4U5PG03</accession>
<keyword evidence="1" id="KW-0472">Membrane</keyword>
<evidence type="ECO:0000313" key="2">
    <source>
        <dbReference type="EMBL" id="TKR95024.1"/>
    </source>
</evidence>
<keyword evidence="1" id="KW-1133">Transmembrane helix</keyword>
<reference evidence="2 3" key="1">
    <citation type="journal article" date="2015" name="Genome Biol.">
        <title>Comparative genomics of Steinernema reveals deeply conserved gene regulatory networks.</title>
        <authorList>
            <person name="Dillman A.R."/>
            <person name="Macchietto M."/>
            <person name="Porter C.F."/>
            <person name="Rogers A."/>
            <person name="Williams B."/>
            <person name="Antoshechkin I."/>
            <person name="Lee M.M."/>
            <person name="Goodwin Z."/>
            <person name="Lu X."/>
            <person name="Lewis E.E."/>
            <person name="Goodrich-Blair H."/>
            <person name="Stock S.P."/>
            <person name="Adams B.J."/>
            <person name="Sternberg P.W."/>
            <person name="Mortazavi A."/>
        </authorList>
    </citation>
    <scope>NUCLEOTIDE SEQUENCE [LARGE SCALE GENOMIC DNA]</scope>
    <source>
        <strain evidence="2 3">ALL</strain>
    </source>
</reference>
<comment type="caution">
    <text evidence="2">The sequence shown here is derived from an EMBL/GenBank/DDBJ whole genome shotgun (WGS) entry which is preliminary data.</text>
</comment>
<keyword evidence="3" id="KW-1185">Reference proteome</keyword>
<name>A0A4U5PG03_STECR</name>
<feature type="transmembrane region" description="Helical" evidence="1">
    <location>
        <begin position="20"/>
        <end position="39"/>
    </location>
</feature>
<dbReference type="Proteomes" id="UP000298663">
    <property type="component" value="Unassembled WGS sequence"/>
</dbReference>
<keyword evidence="1" id="KW-0812">Transmembrane</keyword>
<dbReference type="EMBL" id="AZBU02000002">
    <property type="protein sequence ID" value="TKR95024.1"/>
    <property type="molecule type" value="Genomic_DNA"/>
</dbReference>